<gene>
    <name evidence="1" type="ORF">EY643_02940</name>
</gene>
<dbReference type="GO" id="GO:0016788">
    <property type="term" value="F:hydrolase activity, acting on ester bonds"/>
    <property type="evidence" value="ECO:0007669"/>
    <property type="project" value="UniProtKB-ARBA"/>
</dbReference>
<evidence type="ECO:0000313" key="1">
    <source>
        <dbReference type="EMBL" id="QFU74694.1"/>
    </source>
</evidence>
<proteinExistence type="predicted"/>
<protein>
    <recommendedName>
        <fullName evidence="3">SGNH hydrolase-type esterase domain-containing protein</fullName>
    </recommendedName>
</protein>
<accession>A0A5P9NHL5</accession>
<dbReference type="RefSeq" id="WP_152660806.1">
    <property type="nucleotide sequence ID" value="NZ_CP036422.1"/>
</dbReference>
<dbReference type="EMBL" id="CP036422">
    <property type="protein sequence ID" value="QFU74694.1"/>
    <property type="molecule type" value="Genomic_DNA"/>
</dbReference>
<reference evidence="1 2" key="1">
    <citation type="submission" date="2019-02" db="EMBL/GenBank/DDBJ databases">
        <authorList>
            <person name="Li S.-H."/>
        </authorList>
    </citation>
    <scope>NUCLEOTIDE SEQUENCE [LARGE SCALE GENOMIC DNA]</scope>
    <source>
        <strain evidence="1 2">IMCC14385</strain>
    </source>
</reference>
<name>A0A5P9NHL5_9GAMM</name>
<sequence length="240" mass="27033">MFSWQAIRITCMILLAIPLVHLVVLMSSDVAATLNNEPTVWADEIEDYRQQDMAGKLPEKPIVVVGGMRAKLWEGLPALLSPKPVLMRGIGDAIVEDIVYNYDDLIGYYQPETVIFLPSVTEFHIRDNKSAEDLAEGIAELVTADELVHITQHFYIISPIKTLLHPSDHEKINETMELLGEWVQRHPHVTLLDANRLLQDARGNPEAAYFRSDGSNLNEHGYLRLSTLIQNEIATTTLQP</sequence>
<dbReference type="Proteomes" id="UP000326287">
    <property type="component" value="Chromosome"/>
</dbReference>
<organism evidence="1 2">
    <name type="scientific">Halioglobus maricola</name>
    <dbReference type="NCBI Taxonomy" id="2601894"/>
    <lineage>
        <taxon>Bacteria</taxon>
        <taxon>Pseudomonadati</taxon>
        <taxon>Pseudomonadota</taxon>
        <taxon>Gammaproteobacteria</taxon>
        <taxon>Cellvibrionales</taxon>
        <taxon>Halieaceae</taxon>
        <taxon>Halioglobus</taxon>
    </lineage>
</organism>
<dbReference type="InterPro" id="IPR036514">
    <property type="entry name" value="SGNH_hydro_sf"/>
</dbReference>
<dbReference type="SUPFAM" id="SSF52266">
    <property type="entry name" value="SGNH hydrolase"/>
    <property type="match status" value="1"/>
</dbReference>
<keyword evidence="2" id="KW-1185">Reference proteome</keyword>
<dbReference type="AlphaFoldDB" id="A0A5P9NHL5"/>
<dbReference type="OrthoDB" id="9790057at2"/>
<dbReference type="KEGG" id="halc:EY643_02940"/>
<evidence type="ECO:0000313" key="2">
    <source>
        <dbReference type="Proteomes" id="UP000326287"/>
    </source>
</evidence>
<evidence type="ECO:0008006" key="3">
    <source>
        <dbReference type="Google" id="ProtNLM"/>
    </source>
</evidence>
<dbReference type="Gene3D" id="3.40.50.1110">
    <property type="entry name" value="SGNH hydrolase"/>
    <property type="match status" value="1"/>
</dbReference>